<evidence type="ECO:0000259" key="6">
    <source>
        <dbReference type="Pfam" id="PF01973"/>
    </source>
</evidence>
<proteinExistence type="inferred from homology"/>
<dbReference type="HAMAP" id="MF_02131">
    <property type="entry name" value="HMPDK_arch"/>
    <property type="match status" value="1"/>
</dbReference>
<evidence type="ECO:0000313" key="8">
    <source>
        <dbReference type="Proteomes" id="UP000240880"/>
    </source>
</evidence>
<accession>A0A2R6ACS5</accession>
<evidence type="ECO:0000256" key="1">
    <source>
        <dbReference type="ARBA" id="ARBA00022679"/>
    </source>
</evidence>
<dbReference type="Pfam" id="PF01973">
    <property type="entry name" value="MptE-like"/>
    <property type="match status" value="1"/>
</dbReference>
<evidence type="ECO:0000256" key="4">
    <source>
        <dbReference type="ARBA" id="ARBA00022840"/>
    </source>
</evidence>
<dbReference type="PANTHER" id="PTHR39648:SF1">
    <property type="entry name" value="6-HYDROXYMETHYL-7,8-DIHYDROPTERIN PYROPHOSPHOKINASE"/>
    <property type="match status" value="1"/>
</dbReference>
<dbReference type="GO" id="GO:0016301">
    <property type="term" value="F:kinase activity"/>
    <property type="evidence" value="ECO:0007669"/>
    <property type="project" value="UniProtKB-KW"/>
</dbReference>
<evidence type="ECO:0000256" key="5">
    <source>
        <dbReference type="HAMAP-Rule" id="MF_02131"/>
    </source>
</evidence>
<dbReference type="PANTHER" id="PTHR39648">
    <property type="entry name" value="6-HYDROXYMETHYL-7,8-DIHYDROPTERIN PYROPHOSPHOKINASE"/>
    <property type="match status" value="1"/>
</dbReference>
<comment type="similarity">
    <text evidence="5">Belongs to the archaeal 6-HMPDK family.</text>
</comment>
<reference evidence="7 8" key="1">
    <citation type="submission" date="2017-04" db="EMBL/GenBank/DDBJ databases">
        <title>Novel microbial lineages endemic to geothermal iron-oxide mats fill important gaps in the evolutionary history of Archaea.</title>
        <authorList>
            <person name="Jay Z.J."/>
            <person name="Beam J.P."/>
            <person name="Dlakic M."/>
            <person name="Rusch D.B."/>
            <person name="Kozubal M.A."/>
            <person name="Inskeep W.P."/>
        </authorList>
    </citation>
    <scope>NUCLEOTIDE SEQUENCE [LARGE SCALE GENOMIC DNA]</scope>
    <source>
        <strain evidence="7">OSP_D</strain>
    </source>
</reference>
<dbReference type="EMBL" id="NEXC01000006">
    <property type="protein sequence ID" value="PSN84202.1"/>
    <property type="molecule type" value="Genomic_DNA"/>
</dbReference>
<dbReference type="GO" id="GO:0009229">
    <property type="term" value="P:thiamine diphosphate biosynthetic process"/>
    <property type="evidence" value="ECO:0007669"/>
    <property type="project" value="InterPro"/>
</dbReference>
<name>A0A2R6ACS5_9ARCH</name>
<keyword evidence="2 5" id="KW-0547">Nucleotide-binding</keyword>
<keyword evidence="3 5" id="KW-0418">Kinase</keyword>
<comment type="catalytic activity">
    <reaction evidence="5">
        <text>6-hydroxymethyl-7,8-dihydropterin + ATP = (7,8-dihydropterin-6-yl)methyl diphosphate + AMP + H(+)</text>
        <dbReference type="Rhea" id="RHEA:11412"/>
        <dbReference type="ChEBI" id="CHEBI:15378"/>
        <dbReference type="ChEBI" id="CHEBI:30616"/>
        <dbReference type="ChEBI" id="CHEBI:44841"/>
        <dbReference type="ChEBI" id="CHEBI:72950"/>
        <dbReference type="ChEBI" id="CHEBI:456215"/>
        <dbReference type="EC" id="2.7.6.3"/>
    </reaction>
</comment>
<keyword evidence="5" id="KW-0460">Magnesium</keyword>
<dbReference type="EC" id="2.7.6.3" evidence="5"/>
<keyword evidence="1 5" id="KW-0808">Transferase</keyword>
<gene>
    <name evidence="5" type="primary">mptE</name>
    <name evidence="7" type="ORF">B9Q01_01865</name>
</gene>
<keyword evidence="4 5" id="KW-0067">ATP-binding</keyword>
<dbReference type="GO" id="GO:0005524">
    <property type="term" value="F:ATP binding"/>
    <property type="evidence" value="ECO:0007669"/>
    <property type="project" value="UniProtKB-UniRule"/>
</dbReference>
<protein>
    <recommendedName>
        <fullName evidence="5">6-hydroxymethyl-7,8-dihydropterin pyrophosphokinase</fullName>
        <shortName evidence="5">HPPK</shortName>
        <ecNumber evidence="5">2.7.6.3</ecNumber>
    </recommendedName>
    <alternativeName>
        <fullName evidence="5">2-amino-4-hydroxy-6-hydroxymethyldihydropteridine pyrophosphokinase</fullName>
    </alternativeName>
    <alternativeName>
        <fullName evidence="5">6-hydroxymethyl-7,8-dihydropterin diphosphokinase</fullName>
        <shortName evidence="5">6-HMPDK</shortName>
    </alternativeName>
    <alternativeName>
        <fullName evidence="5">7,8-dihydro-6-hydroxymethylpterin diphosphokinase</fullName>
    </alternativeName>
    <alternativeName>
        <fullName evidence="5">7,8-dihydro-6-hydroxymethylpterin pyrophosphokinase</fullName>
        <shortName evidence="5">PPPK</shortName>
    </alternativeName>
</protein>
<dbReference type="SUPFAM" id="SSF63999">
    <property type="entry name" value="Thiamin pyrophosphokinase, catalytic domain"/>
    <property type="match status" value="1"/>
</dbReference>
<comment type="caution">
    <text evidence="7">The sequence shown here is derived from an EMBL/GenBank/DDBJ whole genome shotgun (WGS) entry which is preliminary data.</text>
</comment>
<dbReference type="GO" id="GO:0004788">
    <property type="term" value="F:thiamine diphosphokinase activity"/>
    <property type="evidence" value="ECO:0007669"/>
    <property type="project" value="InterPro"/>
</dbReference>
<feature type="domain" description="6-hydroxymethylpterin diphosphokinase MptE-like" evidence="6">
    <location>
        <begin position="45"/>
        <end position="192"/>
    </location>
</feature>
<sequence length="245" mass="27288">MKLEEWLNEWYPKITRELKIDPREDQKAAFLLDKLVPEESIALKEASDLIHGRTCAVIGAGPSLRRVLPKVVKIDDSVWVCADGAARAFFESALIPHILVTDLDGGDELIEWCAKSGSILVIHAHADNVTKISQLVPKLVQKGARIIPTTQTKPIGKVRNFFGFTDGDRAAWFCHEMGASKIVLVAMDFGLRIGGYSKPRGYKLDRSRKLKKLRIGEELIKRLSKEACVCILKGSRRIAGIELCN</sequence>
<dbReference type="InterPro" id="IPR002826">
    <property type="entry name" value="MptE-like"/>
</dbReference>
<dbReference type="InterPro" id="IPR027510">
    <property type="entry name" value="HMPDK_MptE"/>
</dbReference>
<dbReference type="Proteomes" id="UP000240880">
    <property type="component" value="Unassembled WGS sequence"/>
</dbReference>
<evidence type="ECO:0000256" key="3">
    <source>
        <dbReference type="ARBA" id="ARBA00022777"/>
    </source>
</evidence>
<evidence type="ECO:0000256" key="2">
    <source>
        <dbReference type="ARBA" id="ARBA00022741"/>
    </source>
</evidence>
<dbReference type="GO" id="GO:0000287">
    <property type="term" value="F:magnesium ion binding"/>
    <property type="evidence" value="ECO:0007669"/>
    <property type="project" value="UniProtKB-UniRule"/>
</dbReference>
<dbReference type="AlphaFoldDB" id="A0A2R6ACS5"/>
<comment type="function">
    <text evidence="5">Catalyzes the transfer of diphosphate from ATP to 6-hydroxymethyl-7,8-dihydropterin (6-HMD), leading to 6-hydroxymethyl-7,8-dihydropterin diphosphate (6-HMDP).</text>
</comment>
<dbReference type="InterPro" id="IPR036759">
    <property type="entry name" value="TPK_catalytic_sf"/>
</dbReference>
<comment type="cofactor">
    <cofactor evidence="5">
        <name>Mg(2+)</name>
        <dbReference type="ChEBI" id="CHEBI:18420"/>
    </cofactor>
</comment>
<evidence type="ECO:0000313" key="7">
    <source>
        <dbReference type="EMBL" id="PSN84202.1"/>
    </source>
</evidence>
<organism evidence="7 8">
    <name type="scientific">Candidatus Marsarchaeota G1 archaeon OSP_D</name>
    <dbReference type="NCBI Taxonomy" id="1978155"/>
    <lineage>
        <taxon>Archaea</taxon>
        <taxon>Candidatus Marsarchaeota</taxon>
        <taxon>Candidatus Marsarchaeota group 1</taxon>
    </lineage>
</organism>
<dbReference type="GO" id="GO:0003848">
    <property type="term" value="F:2-amino-4-hydroxy-6-hydroxymethyldihydropteridine diphosphokinase activity"/>
    <property type="evidence" value="ECO:0007669"/>
    <property type="project" value="UniProtKB-UniRule"/>
</dbReference>